<dbReference type="SUPFAM" id="SSF52266">
    <property type="entry name" value="SGNH hydrolase"/>
    <property type="match status" value="1"/>
</dbReference>
<dbReference type="Proteomes" id="UP001141552">
    <property type="component" value="Unassembled WGS sequence"/>
</dbReference>
<evidence type="ECO:0000256" key="2">
    <source>
        <dbReference type="ARBA" id="ARBA00022801"/>
    </source>
</evidence>
<dbReference type="PANTHER" id="PTHR45648">
    <property type="entry name" value="GDSL LIPASE/ACYLHYDROLASE FAMILY PROTEIN (AFU_ORTHOLOGUE AFUA_4G14700)"/>
    <property type="match status" value="1"/>
</dbReference>
<dbReference type="PANTHER" id="PTHR45648:SF180">
    <property type="entry name" value="OS04G0561800 PROTEIN"/>
    <property type="match status" value="1"/>
</dbReference>
<keyword evidence="2" id="KW-0378">Hydrolase</keyword>
<evidence type="ECO:0008006" key="7">
    <source>
        <dbReference type="Google" id="ProtNLM"/>
    </source>
</evidence>
<dbReference type="GO" id="GO:0016788">
    <property type="term" value="F:hydrolase activity, acting on ester bonds"/>
    <property type="evidence" value="ECO:0007669"/>
    <property type="project" value="InterPro"/>
</dbReference>
<keyword evidence="4" id="KW-0732">Signal</keyword>
<comment type="similarity">
    <text evidence="1">Belongs to the 'GDSL' lipolytic enzyme family.</text>
</comment>
<protein>
    <recommendedName>
        <fullName evidence="7">GDSL esterase/lipase</fullName>
    </recommendedName>
</protein>
<evidence type="ECO:0000313" key="6">
    <source>
        <dbReference type="Proteomes" id="UP001141552"/>
    </source>
</evidence>
<dbReference type="Pfam" id="PF00657">
    <property type="entry name" value="Lipase_GDSL"/>
    <property type="match status" value="1"/>
</dbReference>
<dbReference type="InterPro" id="IPR036514">
    <property type="entry name" value="SGNH_hydro_sf"/>
</dbReference>
<keyword evidence="6" id="KW-1185">Reference proteome</keyword>
<dbReference type="GO" id="GO:0016042">
    <property type="term" value="P:lipid catabolic process"/>
    <property type="evidence" value="ECO:0007669"/>
    <property type="project" value="UniProtKB-KW"/>
</dbReference>
<feature type="chain" id="PRO_5040279153" description="GDSL esterase/lipase" evidence="4">
    <location>
        <begin position="26"/>
        <end position="299"/>
    </location>
</feature>
<dbReference type="Gene3D" id="3.40.50.1110">
    <property type="entry name" value="SGNH hydrolase"/>
    <property type="match status" value="1"/>
</dbReference>
<dbReference type="InterPro" id="IPR001087">
    <property type="entry name" value="GDSL"/>
</dbReference>
<dbReference type="InterPro" id="IPR051058">
    <property type="entry name" value="GDSL_Est/Lipase"/>
</dbReference>
<accession>A0A9Q0FEW7</accession>
<sequence length="299" mass="32946">MERCSVTSFSLFLLVVTLAFHSADAINRTLLFIFGDSFVDAGTNKFLVGSPGPFCPYGIDYPTNISTGRVSNGYTSGDQLARRMGYKETPLPYLALVNSSSSFMNGVNFASGGSGIFDSTGWHAIIKQFSTVRDNITAELGTEEAARLLSQALFIVSDGGNDLGQYIRNRSISPDGEINFPVEELVQTYGKHFQELYKLGARKFGIVGIPLLGSTPHLKAQLDPWEQFVINNVALRFHDGTKKLLADLTEVGKECWNKGTDFTEDNIGVSCRNWNGPICPDRDQYLFFDTLHPTQRAAD</sequence>
<name>A0A9Q0FEW7_9ROSI</name>
<evidence type="ECO:0000256" key="4">
    <source>
        <dbReference type="SAM" id="SignalP"/>
    </source>
</evidence>
<keyword evidence="3" id="KW-0442">Lipid degradation</keyword>
<keyword evidence="3" id="KW-0443">Lipid metabolism</keyword>
<dbReference type="EMBL" id="JAKUCV010005896">
    <property type="protein sequence ID" value="KAJ4829460.1"/>
    <property type="molecule type" value="Genomic_DNA"/>
</dbReference>
<evidence type="ECO:0000313" key="5">
    <source>
        <dbReference type="EMBL" id="KAJ4829460.1"/>
    </source>
</evidence>
<reference evidence="5" key="1">
    <citation type="submission" date="2022-02" db="EMBL/GenBank/DDBJ databases">
        <authorList>
            <person name="Henning P.M."/>
            <person name="McCubbin A.G."/>
            <person name="Shore J.S."/>
        </authorList>
    </citation>
    <scope>NUCLEOTIDE SEQUENCE</scope>
    <source>
        <strain evidence="5">F60SS</strain>
        <tissue evidence="5">Leaves</tissue>
    </source>
</reference>
<comment type="caution">
    <text evidence="5">The sequence shown here is derived from an EMBL/GenBank/DDBJ whole genome shotgun (WGS) entry which is preliminary data.</text>
</comment>
<dbReference type="OrthoDB" id="1600564at2759"/>
<dbReference type="AlphaFoldDB" id="A0A9Q0FEW7"/>
<evidence type="ECO:0000256" key="1">
    <source>
        <dbReference type="ARBA" id="ARBA00008668"/>
    </source>
</evidence>
<gene>
    <name evidence="5" type="ORF">Tsubulata_015715</name>
</gene>
<evidence type="ECO:0000256" key="3">
    <source>
        <dbReference type="ARBA" id="ARBA00022963"/>
    </source>
</evidence>
<organism evidence="5 6">
    <name type="scientific">Turnera subulata</name>
    <dbReference type="NCBI Taxonomy" id="218843"/>
    <lineage>
        <taxon>Eukaryota</taxon>
        <taxon>Viridiplantae</taxon>
        <taxon>Streptophyta</taxon>
        <taxon>Embryophyta</taxon>
        <taxon>Tracheophyta</taxon>
        <taxon>Spermatophyta</taxon>
        <taxon>Magnoliopsida</taxon>
        <taxon>eudicotyledons</taxon>
        <taxon>Gunneridae</taxon>
        <taxon>Pentapetalae</taxon>
        <taxon>rosids</taxon>
        <taxon>fabids</taxon>
        <taxon>Malpighiales</taxon>
        <taxon>Passifloraceae</taxon>
        <taxon>Turnera</taxon>
    </lineage>
</organism>
<reference evidence="5" key="2">
    <citation type="journal article" date="2023" name="Plants (Basel)">
        <title>Annotation of the Turnera subulata (Passifloraceae) Draft Genome Reveals the S-Locus Evolved after the Divergence of Turneroideae from Passifloroideae in a Stepwise Manner.</title>
        <authorList>
            <person name="Henning P.M."/>
            <person name="Roalson E.H."/>
            <person name="Mir W."/>
            <person name="McCubbin A.G."/>
            <person name="Shore J.S."/>
        </authorList>
    </citation>
    <scope>NUCLEOTIDE SEQUENCE</scope>
    <source>
        <strain evidence="5">F60SS</strain>
    </source>
</reference>
<feature type="signal peptide" evidence="4">
    <location>
        <begin position="1"/>
        <end position="25"/>
    </location>
</feature>
<proteinExistence type="inferred from homology"/>